<protein>
    <submittedName>
        <fullName evidence="2">Uncharacterized protein</fullName>
    </submittedName>
</protein>
<feature type="transmembrane region" description="Helical" evidence="1">
    <location>
        <begin position="203"/>
        <end position="222"/>
    </location>
</feature>
<evidence type="ECO:0000313" key="2">
    <source>
        <dbReference type="EMBL" id="TRY19372.1"/>
    </source>
</evidence>
<keyword evidence="1" id="KW-0472">Membrane</keyword>
<feature type="transmembrane region" description="Helical" evidence="1">
    <location>
        <begin position="280"/>
        <end position="303"/>
    </location>
</feature>
<feature type="transmembrane region" description="Helical" evidence="1">
    <location>
        <begin position="167"/>
        <end position="191"/>
    </location>
</feature>
<dbReference type="OrthoDB" id="5242179at2"/>
<proteinExistence type="predicted"/>
<keyword evidence="3" id="KW-1185">Reference proteome</keyword>
<comment type="caution">
    <text evidence="2">The sequence shown here is derived from an EMBL/GenBank/DDBJ whole genome shotgun (WGS) entry which is preliminary data.</text>
</comment>
<dbReference type="EMBL" id="VKKG01000001">
    <property type="protein sequence ID" value="TRY19372.1"/>
    <property type="molecule type" value="Genomic_DNA"/>
</dbReference>
<name>A0A553K3U4_9ACTN</name>
<keyword evidence="1" id="KW-0812">Transmembrane</keyword>
<evidence type="ECO:0000256" key="1">
    <source>
        <dbReference type="SAM" id="Phobius"/>
    </source>
</evidence>
<feature type="transmembrane region" description="Helical" evidence="1">
    <location>
        <begin position="96"/>
        <end position="116"/>
    </location>
</feature>
<feature type="transmembrane region" description="Helical" evidence="1">
    <location>
        <begin position="34"/>
        <end position="52"/>
    </location>
</feature>
<sequence length="400" mass="42776">MEPDRTPVDQWFFHRGLTALVDDTSVKREASLRALPFLLVWFVLVMVAMVPVITGHAFISAAIGLVAILATWVGANRWRGRRLLAPVARFGWPEGVVFTLAPTLTALVAPHTGWRFSDLAISSMESRLGTAAGVTVLQALVLGIALLLVEFGVVSLFLFLGREVVAAILAASGSLARSLPILLGVVTFFFFTGEMWQAVATLTLWPFLGLMALFVALSLSFLSTRSNSRVPELARFETADDLADALVGTPLEGHGHLVASPSRTPLGLQQRLSLRLIATLSRLVVATIVGGSVFVFFVLLGVLTVNGALVEVWTGAPATVVVEVASSVRTYDITLETLRVSGFLAVFSAFYFAVVSATDPALRQGVRDTVEETIRQACACRLVVLAEDAARSAGIKEAAS</sequence>
<feature type="transmembrane region" description="Helical" evidence="1">
    <location>
        <begin position="136"/>
        <end position="160"/>
    </location>
</feature>
<keyword evidence="1" id="KW-1133">Transmembrane helix</keyword>
<accession>A0A553K3U4</accession>
<feature type="transmembrane region" description="Helical" evidence="1">
    <location>
        <begin position="338"/>
        <end position="357"/>
    </location>
</feature>
<organism evidence="2 3">
    <name type="scientific">Tessaracoccus rhinocerotis</name>
    <dbReference type="NCBI Taxonomy" id="1689449"/>
    <lineage>
        <taxon>Bacteria</taxon>
        <taxon>Bacillati</taxon>
        <taxon>Actinomycetota</taxon>
        <taxon>Actinomycetes</taxon>
        <taxon>Propionibacteriales</taxon>
        <taxon>Propionibacteriaceae</taxon>
        <taxon>Tessaracoccus</taxon>
    </lineage>
</organism>
<evidence type="ECO:0000313" key="3">
    <source>
        <dbReference type="Proteomes" id="UP000317638"/>
    </source>
</evidence>
<feature type="transmembrane region" description="Helical" evidence="1">
    <location>
        <begin position="58"/>
        <end position="75"/>
    </location>
</feature>
<dbReference type="AlphaFoldDB" id="A0A553K3U4"/>
<dbReference type="RefSeq" id="WP_143936461.1">
    <property type="nucleotide sequence ID" value="NZ_VKKG01000001.1"/>
</dbReference>
<reference evidence="2 3" key="1">
    <citation type="submission" date="2019-07" db="EMBL/GenBank/DDBJ databases">
        <authorList>
            <person name="Zhou L.-Y."/>
        </authorList>
    </citation>
    <scope>NUCLEOTIDE SEQUENCE [LARGE SCALE GENOMIC DNA]</scope>
    <source>
        <strain evidence="2 3">YIM 101269</strain>
    </source>
</reference>
<dbReference type="Proteomes" id="UP000317638">
    <property type="component" value="Unassembled WGS sequence"/>
</dbReference>
<gene>
    <name evidence="2" type="ORF">FOJ82_00175</name>
</gene>